<dbReference type="AlphaFoldDB" id="A0AAX4HQB5"/>
<evidence type="ECO:0000256" key="1">
    <source>
        <dbReference type="ARBA" id="ARBA00022723"/>
    </source>
</evidence>
<keyword evidence="8" id="KW-1185">Reference proteome</keyword>
<dbReference type="Pfam" id="PF01258">
    <property type="entry name" value="zf-dskA_traR"/>
    <property type="match status" value="1"/>
</dbReference>
<dbReference type="GO" id="GO:0008270">
    <property type="term" value="F:zinc ion binding"/>
    <property type="evidence" value="ECO:0007669"/>
    <property type="project" value="UniProtKB-KW"/>
</dbReference>
<evidence type="ECO:0000256" key="3">
    <source>
        <dbReference type="ARBA" id="ARBA00022833"/>
    </source>
</evidence>
<feature type="zinc finger region" description="dksA C4-type" evidence="4">
    <location>
        <begin position="90"/>
        <end position="114"/>
    </location>
</feature>
<dbReference type="PANTHER" id="PTHR33823:SF2">
    <property type="entry name" value="RNA POLYMERASE-BINDING TRANSCRIPTION FACTOR DKSA"/>
    <property type="match status" value="1"/>
</dbReference>
<dbReference type="PANTHER" id="PTHR33823">
    <property type="entry name" value="RNA POLYMERASE-BINDING TRANSCRIPTION FACTOR DKSA-RELATED"/>
    <property type="match status" value="1"/>
</dbReference>
<dbReference type="PROSITE" id="PS51128">
    <property type="entry name" value="ZF_DKSA_2"/>
    <property type="match status" value="1"/>
</dbReference>
<reference evidence="7 8" key="1">
    <citation type="submission" date="2023-11" db="EMBL/GenBank/DDBJ databases">
        <title>Peredibacter starrii A3.12.</title>
        <authorList>
            <person name="Mitchell R.J."/>
        </authorList>
    </citation>
    <scope>NUCLEOTIDE SEQUENCE [LARGE SCALE GENOMIC DNA]</scope>
    <source>
        <strain evidence="7 8">A3.12</strain>
    </source>
</reference>
<feature type="domain" description="DnaK suppressor protein DksA N-terminal" evidence="6">
    <location>
        <begin position="12"/>
        <end position="81"/>
    </location>
</feature>
<dbReference type="PROSITE" id="PS01102">
    <property type="entry name" value="ZF_DKSA_1"/>
    <property type="match status" value="1"/>
</dbReference>
<dbReference type="EMBL" id="CP139487">
    <property type="protein sequence ID" value="WPU65467.1"/>
    <property type="molecule type" value="Genomic_DNA"/>
</dbReference>
<sequence>MAEKIKALTKKQLETLKNKLLEEKQSLVFNDKNGAAELDLALTNGGDDVEQSISDYNNSHQLRFRNREVFYAKKIDKALKKFDTDEYGLCSDCGCWIKFERLMARPTAEMCIVCKEESERDESNSFIGRQSKSLGKVVDLTGMMA</sequence>
<dbReference type="SUPFAM" id="SSF57716">
    <property type="entry name" value="Glucocorticoid receptor-like (DNA-binding domain)"/>
    <property type="match status" value="1"/>
</dbReference>
<keyword evidence="3" id="KW-0862">Zinc</keyword>
<dbReference type="RefSeq" id="WP_321395985.1">
    <property type="nucleotide sequence ID" value="NZ_CP139487.1"/>
</dbReference>
<dbReference type="KEGG" id="psti:SOO65_01780"/>
<dbReference type="Gene3D" id="1.20.120.910">
    <property type="entry name" value="DksA, coiled-coil domain"/>
    <property type="match status" value="1"/>
</dbReference>
<keyword evidence="2" id="KW-0863">Zinc-finger</keyword>
<evidence type="ECO:0000256" key="4">
    <source>
        <dbReference type="PROSITE-ProRule" id="PRU00510"/>
    </source>
</evidence>
<proteinExistence type="predicted"/>
<dbReference type="InterPro" id="IPR020458">
    <property type="entry name" value="Znf_DskA_TraR_CS"/>
</dbReference>
<evidence type="ECO:0000256" key="2">
    <source>
        <dbReference type="ARBA" id="ARBA00022771"/>
    </source>
</evidence>
<dbReference type="InterPro" id="IPR048489">
    <property type="entry name" value="DksA_N"/>
</dbReference>
<evidence type="ECO:0000313" key="8">
    <source>
        <dbReference type="Proteomes" id="UP001324634"/>
    </source>
</evidence>
<protein>
    <submittedName>
        <fullName evidence="7">TraR/DksA family transcriptional regulator</fullName>
    </submittedName>
</protein>
<evidence type="ECO:0000259" key="5">
    <source>
        <dbReference type="Pfam" id="PF01258"/>
    </source>
</evidence>
<gene>
    <name evidence="7" type="ORF">SOO65_01780</name>
</gene>
<dbReference type="Proteomes" id="UP001324634">
    <property type="component" value="Chromosome"/>
</dbReference>
<name>A0AAX4HQB5_9BACT</name>
<dbReference type="SUPFAM" id="SSF109635">
    <property type="entry name" value="DnaK suppressor protein DksA, alpha-hairpin domain"/>
    <property type="match status" value="1"/>
</dbReference>
<dbReference type="InterPro" id="IPR037187">
    <property type="entry name" value="DnaK_N"/>
</dbReference>
<evidence type="ECO:0000313" key="7">
    <source>
        <dbReference type="EMBL" id="WPU65467.1"/>
    </source>
</evidence>
<dbReference type="Pfam" id="PF21157">
    <property type="entry name" value="DksA_N"/>
    <property type="match status" value="1"/>
</dbReference>
<accession>A0AAX4HQB5</accession>
<dbReference type="InterPro" id="IPR000962">
    <property type="entry name" value="Znf_DskA_TraR"/>
</dbReference>
<feature type="domain" description="Zinc finger DksA/TraR C4-type" evidence="5">
    <location>
        <begin position="87"/>
        <end position="120"/>
    </location>
</feature>
<organism evidence="7 8">
    <name type="scientific">Peredibacter starrii</name>
    <dbReference type="NCBI Taxonomy" id="28202"/>
    <lineage>
        <taxon>Bacteria</taxon>
        <taxon>Pseudomonadati</taxon>
        <taxon>Bdellovibrionota</taxon>
        <taxon>Bacteriovoracia</taxon>
        <taxon>Bacteriovoracales</taxon>
        <taxon>Bacteriovoracaceae</taxon>
        <taxon>Peredibacter</taxon>
    </lineage>
</organism>
<keyword evidence="1" id="KW-0479">Metal-binding</keyword>
<evidence type="ECO:0000259" key="6">
    <source>
        <dbReference type="Pfam" id="PF21157"/>
    </source>
</evidence>